<comment type="subunit">
    <text evidence="9">Component of the NDC80 complex.</text>
</comment>
<dbReference type="OrthoDB" id="48242at2759"/>
<dbReference type="InterPro" id="IPR045143">
    <property type="entry name" value="Spc25"/>
</dbReference>
<sequence length="256" mass="29834">MALQYESHNQESPFGLYGPLNEKLNFFRNKLDTWVENQKELADKVAAEQKAAIAKKQAEVDHNVTSLLALTIDENLHVDGKENVHDVQGRVETEQQRVDTLQKQLDGKKQELEELRKEYNEFKERAVEVRRQKQETEMSKETTIDDLTRGIINYKYLGLDFERVPNDKLRFCFTQLDPSNPSRKFWFEMDVTELDCSIPNCEPPIRSETREQLVQAFNKNEDMQEFVLGMRRAFLEVLAGQVHTPPTTKQNLSILS</sequence>
<keyword evidence="13" id="KW-1185">Reference proteome</keyword>
<dbReference type="GO" id="GO:0007059">
    <property type="term" value="P:chromosome segregation"/>
    <property type="evidence" value="ECO:0007669"/>
    <property type="project" value="InterPro"/>
</dbReference>
<reference evidence="12 13" key="1">
    <citation type="journal article" date="2015" name="Plant Cell">
        <title>Oil accumulation by the oleaginous diatom Fistulifera solaris as revealed by the genome and transcriptome.</title>
        <authorList>
            <person name="Tanaka T."/>
            <person name="Maeda Y."/>
            <person name="Veluchamy A."/>
            <person name="Tanaka M."/>
            <person name="Abida H."/>
            <person name="Marechal E."/>
            <person name="Bowler C."/>
            <person name="Muto M."/>
            <person name="Sunaga Y."/>
            <person name="Tanaka M."/>
            <person name="Yoshino T."/>
            <person name="Taniguchi T."/>
            <person name="Fukuda Y."/>
            <person name="Nemoto M."/>
            <person name="Matsumoto M."/>
            <person name="Wong P.S."/>
            <person name="Aburatani S."/>
            <person name="Fujibuchi W."/>
        </authorList>
    </citation>
    <scope>NUCLEOTIDE SEQUENCE [LARGE SCALE GENOMIC DNA]</scope>
    <source>
        <strain evidence="12 13">JPCC DA0580</strain>
    </source>
</reference>
<feature type="domain" description="Chromosome segregation protein Spc25 C-terminal" evidence="11">
    <location>
        <begin position="166"/>
        <end position="234"/>
    </location>
</feature>
<evidence type="ECO:0000259" key="11">
    <source>
        <dbReference type="Pfam" id="PF08234"/>
    </source>
</evidence>
<feature type="coiled-coil region" evidence="10">
    <location>
        <begin position="84"/>
        <end position="139"/>
    </location>
</feature>
<keyword evidence="8 9" id="KW-0137">Centromere</keyword>
<evidence type="ECO:0000256" key="6">
    <source>
        <dbReference type="ARBA" id="ARBA00023054"/>
    </source>
</evidence>
<comment type="caution">
    <text evidence="12">The sequence shown here is derived from an EMBL/GenBank/DDBJ whole genome shotgun (WGS) entry which is preliminary data.</text>
</comment>
<proteinExistence type="inferred from homology"/>
<evidence type="ECO:0000256" key="4">
    <source>
        <dbReference type="ARBA" id="ARBA00022618"/>
    </source>
</evidence>
<dbReference type="PANTHER" id="PTHR14281">
    <property type="entry name" value="KINETOCHORE PROTEIN SPC25-RELATED"/>
    <property type="match status" value="1"/>
</dbReference>
<evidence type="ECO:0000256" key="8">
    <source>
        <dbReference type="ARBA" id="ARBA00023328"/>
    </source>
</evidence>
<accession>A0A1Z5KGE6</accession>
<keyword evidence="5 9" id="KW-0498">Mitosis</keyword>
<evidence type="ECO:0000256" key="5">
    <source>
        <dbReference type="ARBA" id="ARBA00022776"/>
    </source>
</evidence>
<protein>
    <recommendedName>
        <fullName evidence="9">Kinetochore protein SPC25</fullName>
    </recommendedName>
</protein>
<evidence type="ECO:0000256" key="10">
    <source>
        <dbReference type="SAM" id="Coils"/>
    </source>
</evidence>
<name>A0A1Z5KGE6_FISSO</name>
<evidence type="ECO:0000313" key="12">
    <source>
        <dbReference type="EMBL" id="GAX25380.1"/>
    </source>
</evidence>
<comment type="function">
    <text evidence="9">Acts as a component of the essential kinetochore-associated NDC80 complex, which is required for chromosome segregation and spindle checkpoint activity.</text>
</comment>
<dbReference type="EMBL" id="BDSP01000223">
    <property type="protein sequence ID" value="GAX25380.1"/>
    <property type="molecule type" value="Genomic_DNA"/>
</dbReference>
<organism evidence="12 13">
    <name type="scientific">Fistulifera solaris</name>
    <name type="common">Oleaginous diatom</name>
    <dbReference type="NCBI Taxonomy" id="1519565"/>
    <lineage>
        <taxon>Eukaryota</taxon>
        <taxon>Sar</taxon>
        <taxon>Stramenopiles</taxon>
        <taxon>Ochrophyta</taxon>
        <taxon>Bacillariophyta</taxon>
        <taxon>Bacillariophyceae</taxon>
        <taxon>Bacillariophycidae</taxon>
        <taxon>Naviculales</taxon>
        <taxon>Naviculaceae</taxon>
        <taxon>Fistulifera</taxon>
    </lineage>
</organism>
<evidence type="ECO:0000256" key="9">
    <source>
        <dbReference type="RuleBase" id="RU367150"/>
    </source>
</evidence>
<gene>
    <name evidence="12" type="ORF">FisN_5Lh477</name>
</gene>
<keyword evidence="6 10" id="KW-0175">Coiled coil</keyword>
<keyword evidence="4 9" id="KW-0132">Cell division</keyword>
<dbReference type="InterPro" id="IPR013255">
    <property type="entry name" value="Spc25_C"/>
</dbReference>
<dbReference type="GO" id="GO:0005634">
    <property type="term" value="C:nucleus"/>
    <property type="evidence" value="ECO:0007669"/>
    <property type="project" value="UniProtKB-SubCell"/>
</dbReference>
<dbReference type="GO" id="GO:0031262">
    <property type="term" value="C:Ndc80 complex"/>
    <property type="evidence" value="ECO:0007669"/>
    <property type="project" value="InterPro"/>
</dbReference>
<evidence type="ECO:0000256" key="7">
    <source>
        <dbReference type="ARBA" id="ARBA00023306"/>
    </source>
</evidence>
<dbReference type="Pfam" id="PF08234">
    <property type="entry name" value="Spindle_Spc25"/>
    <property type="match status" value="1"/>
</dbReference>
<keyword evidence="7 9" id="KW-0131">Cell cycle</keyword>
<dbReference type="AlphaFoldDB" id="A0A1Z5KGE6"/>
<comment type="subcellular location">
    <subcellularLocation>
        <location evidence="1">Chromosome</location>
        <location evidence="1">Centromere</location>
    </subcellularLocation>
    <subcellularLocation>
        <location evidence="9">Nucleus</location>
    </subcellularLocation>
    <subcellularLocation>
        <location evidence="9">Chromosome</location>
        <location evidence="9">Centromere</location>
        <location evidence="9">Kinetochore</location>
    </subcellularLocation>
</comment>
<dbReference type="Gene3D" id="3.30.457.50">
    <property type="entry name" value="Chromosome segregation protein Spc25"/>
    <property type="match status" value="1"/>
</dbReference>
<keyword evidence="9" id="KW-0539">Nucleus</keyword>
<keyword evidence="9" id="KW-0995">Kinetochore</keyword>
<evidence type="ECO:0000313" key="13">
    <source>
        <dbReference type="Proteomes" id="UP000198406"/>
    </source>
</evidence>
<comment type="similarity">
    <text evidence="2 9">Belongs to the SPC25 family.</text>
</comment>
<dbReference type="GO" id="GO:0051301">
    <property type="term" value="P:cell division"/>
    <property type="evidence" value="ECO:0007669"/>
    <property type="project" value="UniProtKB-UniRule"/>
</dbReference>
<evidence type="ECO:0000256" key="1">
    <source>
        <dbReference type="ARBA" id="ARBA00004584"/>
    </source>
</evidence>
<dbReference type="CDD" id="cd23784">
    <property type="entry name" value="RWD_Spc25"/>
    <property type="match status" value="1"/>
</dbReference>
<keyword evidence="3 9" id="KW-0158">Chromosome</keyword>
<dbReference type="Proteomes" id="UP000198406">
    <property type="component" value="Unassembled WGS sequence"/>
</dbReference>
<evidence type="ECO:0000256" key="3">
    <source>
        <dbReference type="ARBA" id="ARBA00022454"/>
    </source>
</evidence>
<dbReference type="PANTHER" id="PTHR14281:SF0">
    <property type="entry name" value="KINETOCHORE PROTEIN SPC25"/>
    <property type="match status" value="1"/>
</dbReference>
<dbReference type="InParanoid" id="A0A1Z5KGE6"/>
<evidence type="ECO:0000256" key="2">
    <source>
        <dbReference type="ARBA" id="ARBA00006379"/>
    </source>
</evidence>